<evidence type="ECO:0000256" key="10">
    <source>
        <dbReference type="SAM" id="MobiDB-lite"/>
    </source>
</evidence>
<dbReference type="SUPFAM" id="SSF48264">
    <property type="entry name" value="Cytochrome P450"/>
    <property type="match status" value="1"/>
</dbReference>
<evidence type="ECO:0000256" key="5">
    <source>
        <dbReference type="ARBA" id="ARBA00023002"/>
    </source>
</evidence>
<dbReference type="Pfam" id="PF00067">
    <property type="entry name" value="p450"/>
    <property type="match status" value="1"/>
</dbReference>
<accession>A0A0H3DDE3</accession>
<feature type="compositionally biased region" description="Acidic residues" evidence="10">
    <location>
        <begin position="1"/>
        <end position="10"/>
    </location>
</feature>
<dbReference type="PRINTS" id="PR00385">
    <property type="entry name" value="P450"/>
</dbReference>
<dbReference type="AlphaFoldDB" id="A0A0H3DDE3"/>
<gene>
    <name evidence="11" type="ordered locus">AMED_7228</name>
</gene>
<evidence type="ECO:0000256" key="6">
    <source>
        <dbReference type="ARBA" id="ARBA00023004"/>
    </source>
</evidence>
<evidence type="ECO:0000256" key="9">
    <source>
        <dbReference type="RuleBase" id="RU000461"/>
    </source>
</evidence>
<protein>
    <submittedName>
        <fullName evidence="11">Cytochrome P450</fullName>
    </submittedName>
</protein>
<evidence type="ECO:0000256" key="4">
    <source>
        <dbReference type="ARBA" id="ARBA00022723"/>
    </source>
</evidence>
<dbReference type="PRINTS" id="PR00359">
    <property type="entry name" value="BP450"/>
</dbReference>
<dbReference type="InterPro" id="IPR017972">
    <property type="entry name" value="Cyt_P450_CS"/>
</dbReference>
<name>A0A0H3DDE3_AMYMU</name>
<dbReference type="Gene3D" id="1.10.630.10">
    <property type="entry name" value="Cytochrome P450"/>
    <property type="match status" value="1"/>
</dbReference>
<keyword evidence="3 9" id="KW-0349">Heme</keyword>
<reference evidence="11 12" key="1">
    <citation type="journal article" date="2010" name="Cell Res.">
        <title>Complete genome sequence of the rifamycin SV-producing Amycolatopsis mediterranei U32 revealed its genetic characteristics in phylogeny and metabolism.</title>
        <authorList>
            <person name="Zhao W."/>
            <person name="Zhong Y."/>
            <person name="Yuan H."/>
            <person name="Wang J."/>
            <person name="Zheng H."/>
            <person name="Wang Y."/>
            <person name="Cen X."/>
            <person name="Xu F."/>
            <person name="Bai J."/>
            <person name="Han X."/>
            <person name="Lu G."/>
            <person name="Zhu Y."/>
            <person name="Shao Z."/>
            <person name="Yan H."/>
            <person name="Li C."/>
            <person name="Peng N."/>
            <person name="Zhang Z."/>
            <person name="Zhang Y."/>
            <person name="Lin W."/>
            <person name="Fan Y."/>
            <person name="Qin Z."/>
            <person name="Hu Y."/>
            <person name="Zhu B."/>
            <person name="Wang S."/>
            <person name="Ding X."/>
            <person name="Zhao G.P."/>
        </authorList>
    </citation>
    <scope>NUCLEOTIDE SEQUENCE [LARGE SCALE GENOMIC DNA]</scope>
    <source>
        <strain evidence="12">U-32</strain>
    </source>
</reference>
<dbReference type="InterPro" id="IPR001128">
    <property type="entry name" value="Cyt_P450"/>
</dbReference>
<comment type="similarity">
    <text evidence="2 9">Belongs to the cytochrome P450 family.</text>
</comment>
<evidence type="ECO:0000313" key="11">
    <source>
        <dbReference type="EMBL" id="ADJ48945.1"/>
    </source>
</evidence>
<dbReference type="InterPro" id="IPR002397">
    <property type="entry name" value="Cyt_P450_B"/>
</dbReference>
<dbReference type="RefSeq" id="WP_013228990.1">
    <property type="nucleotide sequence ID" value="NC_014318.1"/>
</dbReference>
<dbReference type="GO" id="GO:0016705">
    <property type="term" value="F:oxidoreductase activity, acting on paired donors, with incorporation or reduction of molecular oxygen"/>
    <property type="evidence" value="ECO:0007669"/>
    <property type="project" value="InterPro"/>
</dbReference>
<keyword evidence="7 9" id="KW-0503">Monooxygenase</keyword>
<dbReference type="PATRIC" id="fig|749927.5.peg.7516"/>
<dbReference type="CDD" id="cd11030">
    <property type="entry name" value="CYP105-like"/>
    <property type="match status" value="1"/>
</dbReference>
<feature type="region of interest" description="Disordered" evidence="10">
    <location>
        <begin position="1"/>
        <end position="26"/>
    </location>
</feature>
<dbReference type="GO" id="GO:0005506">
    <property type="term" value="F:iron ion binding"/>
    <property type="evidence" value="ECO:0007669"/>
    <property type="project" value="InterPro"/>
</dbReference>
<dbReference type="PANTHER" id="PTHR46696:SF1">
    <property type="entry name" value="CYTOCHROME P450 YJIB-RELATED"/>
    <property type="match status" value="1"/>
</dbReference>
<proteinExistence type="inferred from homology"/>
<dbReference type="GO" id="GO:0004497">
    <property type="term" value="F:monooxygenase activity"/>
    <property type="evidence" value="ECO:0007669"/>
    <property type="project" value="UniProtKB-KW"/>
</dbReference>
<dbReference type="FunFam" id="1.10.630.10:FF:000018">
    <property type="entry name" value="Cytochrome P450 monooxygenase"/>
    <property type="match status" value="1"/>
</dbReference>
<dbReference type="Proteomes" id="UP000000328">
    <property type="component" value="Chromosome"/>
</dbReference>
<comment type="pathway">
    <text evidence="1">Antibiotic biosynthesis; vancomycin biosynthesis.</text>
</comment>
<dbReference type="PROSITE" id="PS00086">
    <property type="entry name" value="CYTOCHROME_P450"/>
    <property type="match status" value="1"/>
</dbReference>
<keyword evidence="5 9" id="KW-0560">Oxidoreductase</keyword>
<organism evidence="11 12">
    <name type="scientific">Amycolatopsis mediterranei (strain U-32)</name>
    <dbReference type="NCBI Taxonomy" id="749927"/>
    <lineage>
        <taxon>Bacteria</taxon>
        <taxon>Bacillati</taxon>
        <taxon>Actinomycetota</taxon>
        <taxon>Actinomycetes</taxon>
        <taxon>Pseudonocardiales</taxon>
        <taxon>Pseudonocardiaceae</taxon>
        <taxon>Amycolatopsis</taxon>
    </lineage>
</organism>
<dbReference type="KEGG" id="amd:AMED_7228"/>
<evidence type="ECO:0000256" key="2">
    <source>
        <dbReference type="ARBA" id="ARBA00010617"/>
    </source>
</evidence>
<evidence type="ECO:0000256" key="3">
    <source>
        <dbReference type="ARBA" id="ARBA00022617"/>
    </source>
</evidence>
<dbReference type="eggNOG" id="COG2124">
    <property type="taxonomic scope" value="Bacteria"/>
</dbReference>
<comment type="function">
    <text evidence="8">Involved in the coupling of aromatic side chains of the heptapeptide of vancomycin.</text>
</comment>
<keyword evidence="6 9" id="KW-0408">Iron</keyword>
<dbReference type="EMBL" id="CP002000">
    <property type="protein sequence ID" value="ADJ48945.1"/>
    <property type="molecule type" value="Genomic_DNA"/>
</dbReference>
<evidence type="ECO:0000256" key="7">
    <source>
        <dbReference type="ARBA" id="ARBA00023033"/>
    </source>
</evidence>
<dbReference type="InterPro" id="IPR036396">
    <property type="entry name" value="Cyt_P450_sf"/>
</dbReference>
<dbReference type="GeneID" id="92874871"/>
<dbReference type="HOGENOM" id="CLU_033716_1_1_11"/>
<dbReference type="PANTHER" id="PTHR46696">
    <property type="entry name" value="P450, PUTATIVE (EUROFUNG)-RELATED"/>
    <property type="match status" value="1"/>
</dbReference>
<evidence type="ECO:0000256" key="1">
    <source>
        <dbReference type="ARBA" id="ARBA00004660"/>
    </source>
</evidence>
<evidence type="ECO:0000256" key="8">
    <source>
        <dbReference type="ARBA" id="ARBA00055433"/>
    </source>
</evidence>
<dbReference type="GO" id="GO:0020037">
    <property type="term" value="F:heme binding"/>
    <property type="evidence" value="ECO:0007669"/>
    <property type="project" value="InterPro"/>
</dbReference>
<sequence>MTETFADDVTTEFPAPRAAGCPFAPPPALREAAAEKPLSRVRLWDGSTPWLITGHAEQRAILSDTRVSMDEKRPGFPHQNAATAENVQHHPQTIFNTDAPEHTRFRRLMTFPFTAKRVEALRPAIQQITDDLIDDLLAGPKPADLVQALALPLPTLMICELLGVPYEDHELFQRNATVAVDRNATAEEGARASGELMGYLMRLITTRIETPGEGWVAELAERVKAGEIDVAGAAQLGVVLLIAGHETSANMIALGTLALLQNPEQLDVFRTGEDPKVIAGAVEEMLRYLSIAHHGLRRIAVEDIEIGGETIRAGEGIIVPLPVANWDSDVFPDPERLDLHRQARQHHAFGFGIHQCVGQQLARVELQVVYGTLYKRIPTLALATDVDRLEFKDDYLAYGVLELPVTW</sequence>
<dbReference type="OrthoDB" id="3664945at2"/>
<keyword evidence="4 9" id="KW-0479">Metal-binding</keyword>
<evidence type="ECO:0000313" key="12">
    <source>
        <dbReference type="Proteomes" id="UP000000328"/>
    </source>
</evidence>